<dbReference type="InterPro" id="IPR011029">
    <property type="entry name" value="DEATH-like_dom_sf"/>
</dbReference>
<dbReference type="InterPro" id="IPR001368">
    <property type="entry name" value="TNFR/NGFR_Cys_rich_reg"/>
</dbReference>
<dbReference type="PROSITE" id="PS50050">
    <property type="entry name" value="TNFR_NGFR_2"/>
    <property type="match status" value="2"/>
</dbReference>
<dbReference type="SUPFAM" id="SSF57184">
    <property type="entry name" value="Growth factor receptor domain"/>
    <property type="match status" value="1"/>
</dbReference>
<protein>
    <recommendedName>
        <fullName evidence="13">Tumor necrosis factor receptor superfamily member 6</fullName>
    </recommendedName>
</protein>
<dbReference type="Proteomes" id="UP001066276">
    <property type="component" value="Chromosome 6"/>
</dbReference>
<evidence type="ECO:0000256" key="6">
    <source>
        <dbReference type="PROSITE-ProRule" id="PRU00206"/>
    </source>
</evidence>
<feature type="domain" description="TNFR-Cys" evidence="10">
    <location>
        <begin position="129"/>
        <end position="166"/>
    </location>
</feature>
<sequence length="397" mass="45054">MNILAHCLSLLSIFHSAALLIAGNNFLLLDNMRTQEQPRHTQEMTQNKSVCGAKGGLLLPVHCCTKCPKGESLVSVCTKPRHNPTCHPCGEGTYMDEPNYKEECFRCSECNFNEVVEDACRATSNTKCQCKDGYYRYQGTGECSKCMECVNRETTVNCSRENNTQCGGCLPGFYEENDVCLLCTELSTGNPDVERICKLKKTKYQLLLITISAITLVIIFGGVLMYCYVRKKERALEGEVQELERTVDNTNYSNLNPPPQNITVNLPQSQVTVTSSDLVIDINMKKNSFICSQTPLLSNNTEGSQPSALQQGKTLYDIINIVPARRWKEFMRTLELKDAEIDRVEMEFPYFREQQYEMLKSWSQQNKTEMDSIYSALERMELSGCAEELKRKIERSP</sequence>
<evidence type="ECO:0000259" key="10">
    <source>
        <dbReference type="PROSITE" id="PS50050"/>
    </source>
</evidence>
<dbReference type="Pfam" id="PF00020">
    <property type="entry name" value="TNFR_c6"/>
    <property type="match status" value="1"/>
</dbReference>
<proteinExistence type="predicted"/>
<evidence type="ECO:0000313" key="11">
    <source>
        <dbReference type="EMBL" id="KAJ1142079.1"/>
    </source>
</evidence>
<feature type="transmembrane region" description="Helical" evidence="7">
    <location>
        <begin position="206"/>
        <end position="229"/>
    </location>
</feature>
<keyword evidence="7" id="KW-1133">Transmembrane helix</keyword>
<comment type="caution">
    <text evidence="6">Lacks conserved residue(s) required for the propagation of feature annotation.</text>
</comment>
<keyword evidence="7" id="KW-0472">Membrane</keyword>
<dbReference type="PROSITE" id="PS50017">
    <property type="entry name" value="DEATH_DOMAIN"/>
    <property type="match status" value="1"/>
</dbReference>
<feature type="disulfide bond" evidence="6">
    <location>
        <begin position="89"/>
        <end position="104"/>
    </location>
</feature>
<feature type="disulfide bond" evidence="6">
    <location>
        <begin position="110"/>
        <end position="128"/>
    </location>
</feature>
<dbReference type="SMART" id="SM00208">
    <property type="entry name" value="TNFR"/>
    <property type="match status" value="3"/>
</dbReference>
<dbReference type="GO" id="GO:0005886">
    <property type="term" value="C:plasma membrane"/>
    <property type="evidence" value="ECO:0007669"/>
    <property type="project" value="TreeGrafter"/>
</dbReference>
<keyword evidence="4 6" id="KW-1015">Disulfide bond</keyword>
<dbReference type="AlphaFoldDB" id="A0AAV7QNM8"/>
<dbReference type="GO" id="GO:0006915">
    <property type="term" value="P:apoptotic process"/>
    <property type="evidence" value="ECO:0007669"/>
    <property type="project" value="UniProtKB-KW"/>
</dbReference>
<dbReference type="InterPro" id="IPR022329">
    <property type="entry name" value="TNFR_25"/>
</dbReference>
<evidence type="ECO:0000256" key="2">
    <source>
        <dbReference type="ARBA" id="ARBA00022729"/>
    </source>
</evidence>
<feature type="domain" description="Death" evidence="9">
    <location>
        <begin position="312"/>
        <end position="393"/>
    </location>
</feature>
<dbReference type="Gene3D" id="2.10.50.10">
    <property type="entry name" value="Tumor Necrosis Factor Receptor, subunit A, domain 2"/>
    <property type="match status" value="2"/>
</dbReference>
<accession>A0AAV7QNM8</accession>
<evidence type="ECO:0000259" key="9">
    <source>
        <dbReference type="PROSITE" id="PS50017"/>
    </source>
</evidence>
<feature type="repeat" description="TNFR-Cys" evidence="6">
    <location>
        <begin position="88"/>
        <end position="128"/>
    </location>
</feature>
<keyword evidence="3" id="KW-0677">Repeat</keyword>
<dbReference type="Pfam" id="PF00531">
    <property type="entry name" value="Death"/>
    <property type="match status" value="1"/>
</dbReference>
<evidence type="ECO:0000256" key="3">
    <source>
        <dbReference type="ARBA" id="ARBA00022737"/>
    </source>
</evidence>
<dbReference type="PANTHER" id="PTHR47220:SF1">
    <property type="entry name" value="TUMOR NECROSIS FACTOR RECEPTOR SUPERFAMILY MEMBER 25"/>
    <property type="match status" value="1"/>
</dbReference>
<evidence type="ECO:0000256" key="5">
    <source>
        <dbReference type="ARBA" id="ARBA00023180"/>
    </source>
</evidence>
<evidence type="ECO:0008006" key="13">
    <source>
        <dbReference type="Google" id="ProtNLM"/>
    </source>
</evidence>
<evidence type="ECO:0000256" key="1">
    <source>
        <dbReference type="ARBA" id="ARBA00022703"/>
    </source>
</evidence>
<evidence type="ECO:0000256" key="4">
    <source>
        <dbReference type="ARBA" id="ARBA00023157"/>
    </source>
</evidence>
<keyword evidence="1" id="KW-0053">Apoptosis</keyword>
<dbReference type="SUPFAM" id="SSF47986">
    <property type="entry name" value="DEATH domain"/>
    <property type="match status" value="1"/>
</dbReference>
<keyword evidence="2 8" id="KW-0732">Signal</keyword>
<keyword evidence="5" id="KW-0325">Glycoprotein</keyword>
<dbReference type="SMART" id="SM00005">
    <property type="entry name" value="DEATH"/>
    <property type="match status" value="1"/>
</dbReference>
<dbReference type="InterPro" id="IPR009030">
    <property type="entry name" value="Growth_fac_rcpt_cys_sf"/>
</dbReference>
<feature type="signal peptide" evidence="8">
    <location>
        <begin position="1"/>
        <end position="18"/>
    </location>
</feature>
<evidence type="ECO:0000313" key="12">
    <source>
        <dbReference type="Proteomes" id="UP001066276"/>
    </source>
</evidence>
<evidence type="ECO:0000256" key="8">
    <source>
        <dbReference type="SAM" id="SignalP"/>
    </source>
</evidence>
<comment type="caution">
    <text evidence="11">The sequence shown here is derived from an EMBL/GenBank/DDBJ whole genome shotgun (WGS) entry which is preliminary data.</text>
</comment>
<dbReference type="Gene3D" id="1.10.533.10">
    <property type="entry name" value="Death Domain, Fas"/>
    <property type="match status" value="1"/>
</dbReference>
<dbReference type="PANTHER" id="PTHR47220">
    <property type="entry name" value="TUMOR NECROSIS FACTOR RECEPTOR SUPERFAMILY MEMBER 25"/>
    <property type="match status" value="1"/>
</dbReference>
<dbReference type="InterPro" id="IPR000488">
    <property type="entry name" value="Death_dom"/>
</dbReference>
<keyword evidence="12" id="KW-1185">Reference proteome</keyword>
<organism evidence="11 12">
    <name type="scientific">Pleurodeles waltl</name>
    <name type="common">Iberian ribbed newt</name>
    <dbReference type="NCBI Taxonomy" id="8319"/>
    <lineage>
        <taxon>Eukaryota</taxon>
        <taxon>Metazoa</taxon>
        <taxon>Chordata</taxon>
        <taxon>Craniata</taxon>
        <taxon>Vertebrata</taxon>
        <taxon>Euteleostomi</taxon>
        <taxon>Amphibia</taxon>
        <taxon>Batrachia</taxon>
        <taxon>Caudata</taxon>
        <taxon>Salamandroidea</taxon>
        <taxon>Salamandridae</taxon>
        <taxon>Pleurodelinae</taxon>
        <taxon>Pleurodeles</taxon>
    </lineage>
</organism>
<dbReference type="SUPFAM" id="SSF57586">
    <property type="entry name" value="TNF receptor-like"/>
    <property type="match status" value="1"/>
</dbReference>
<gene>
    <name evidence="11" type="ORF">NDU88_008407</name>
</gene>
<feature type="disulfide bond" evidence="6">
    <location>
        <begin position="107"/>
        <end position="120"/>
    </location>
</feature>
<dbReference type="EMBL" id="JANPWB010000010">
    <property type="protein sequence ID" value="KAJ1142079.1"/>
    <property type="molecule type" value="Genomic_DNA"/>
</dbReference>
<evidence type="ECO:0000256" key="7">
    <source>
        <dbReference type="SAM" id="Phobius"/>
    </source>
</evidence>
<reference evidence="11" key="1">
    <citation type="journal article" date="2022" name="bioRxiv">
        <title>Sequencing and chromosome-scale assembly of the giantPleurodeles waltlgenome.</title>
        <authorList>
            <person name="Brown T."/>
            <person name="Elewa A."/>
            <person name="Iarovenko S."/>
            <person name="Subramanian E."/>
            <person name="Araus A.J."/>
            <person name="Petzold A."/>
            <person name="Susuki M."/>
            <person name="Suzuki K.-i.T."/>
            <person name="Hayashi T."/>
            <person name="Toyoda A."/>
            <person name="Oliveira C."/>
            <person name="Osipova E."/>
            <person name="Leigh N.D."/>
            <person name="Simon A."/>
            <person name="Yun M.H."/>
        </authorList>
    </citation>
    <scope>NUCLEOTIDE SEQUENCE</scope>
    <source>
        <strain evidence="11">20211129_DDA</strain>
        <tissue evidence="11">Liver</tissue>
    </source>
</reference>
<dbReference type="GO" id="GO:0007165">
    <property type="term" value="P:signal transduction"/>
    <property type="evidence" value="ECO:0007669"/>
    <property type="project" value="InterPro"/>
</dbReference>
<name>A0AAV7QNM8_PLEWA</name>
<feature type="repeat" description="TNFR-Cys" evidence="6">
    <location>
        <begin position="129"/>
        <end position="166"/>
    </location>
</feature>
<feature type="domain" description="TNFR-Cys" evidence="10">
    <location>
        <begin position="88"/>
        <end position="128"/>
    </location>
</feature>
<keyword evidence="7" id="KW-0812">Transmembrane</keyword>
<feature type="chain" id="PRO_5043888368" description="Tumor necrosis factor receptor superfamily member 6" evidence="8">
    <location>
        <begin position="19"/>
        <end position="397"/>
    </location>
</feature>